<dbReference type="EMBL" id="ML119056">
    <property type="protein sequence ID" value="ROT38017.1"/>
    <property type="molecule type" value="Genomic_DNA"/>
</dbReference>
<protein>
    <submittedName>
        <fullName evidence="2">Uncharacterized protein</fullName>
    </submittedName>
</protein>
<gene>
    <name evidence="2" type="ORF">SODALDRAFT_351186</name>
</gene>
<evidence type="ECO:0000256" key="1">
    <source>
        <dbReference type="SAM" id="MobiDB-lite"/>
    </source>
</evidence>
<dbReference type="STRING" id="1314773.A0A3N2PU38"/>
<feature type="compositionally biased region" description="Polar residues" evidence="1">
    <location>
        <begin position="719"/>
        <end position="729"/>
    </location>
</feature>
<feature type="compositionally biased region" description="Low complexity" evidence="1">
    <location>
        <begin position="702"/>
        <end position="713"/>
    </location>
</feature>
<reference evidence="2 3" key="1">
    <citation type="journal article" date="2018" name="Mol. Ecol.">
        <title>The obligate alkalophilic soda-lake fungus Sodiomyces alkalinus has shifted to a protein diet.</title>
        <authorList>
            <person name="Grum-Grzhimaylo A.A."/>
            <person name="Falkoski D.L."/>
            <person name="van den Heuvel J."/>
            <person name="Valero-Jimenez C.A."/>
            <person name="Min B."/>
            <person name="Choi I.G."/>
            <person name="Lipzen A."/>
            <person name="Daum C.G."/>
            <person name="Aanen D.K."/>
            <person name="Tsang A."/>
            <person name="Henrissat B."/>
            <person name="Bilanenko E.N."/>
            <person name="de Vries R.P."/>
            <person name="van Kan J.A.L."/>
            <person name="Grigoriev I.V."/>
            <person name="Debets A.J.M."/>
        </authorList>
    </citation>
    <scope>NUCLEOTIDE SEQUENCE [LARGE SCALE GENOMIC DNA]</scope>
    <source>
        <strain evidence="2 3">F11</strain>
    </source>
</reference>
<dbReference type="OrthoDB" id="2922289at2759"/>
<dbReference type="GeneID" id="39582000"/>
<dbReference type="AlphaFoldDB" id="A0A3N2PU38"/>
<keyword evidence="3" id="KW-1185">Reference proteome</keyword>
<feature type="region of interest" description="Disordered" evidence="1">
    <location>
        <begin position="1"/>
        <end position="20"/>
    </location>
</feature>
<evidence type="ECO:0000313" key="3">
    <source>
        <dbReference type="Proteomes" id="UP000272025"/>
    </source>
</evidence>
<feature type="region of interest" description="Disordered" evidence="1">
    <location>
        <begin position="620"/>
        <end position="731"/>
    </location>
</feature>
<dbReference type="Proteomes" id="UP000272025">
    <property type="component" value="Unassembled WGS sequence"/>
</dbReference>
<name>A0A3N2PU38_SODAK</name>
<dbReference type="PANTHER" id="PTHR40788">
    <property type="entry name" value="CLR5 DOMAIN-CONTAINING PROTEIN-RELATED"/>
    <property type="match status" value="1"/>
</dbReference>
<dbReference type="PANTHER" id="PTHR40788:SF2">
    <property type="entry name" value="CLR5 DOMAIN-CONTAINING PROTEIN"/>
    <property type="match status" value="1"/>
</dbReference>
<accession>A0A3N2PU38</accession>
<organism evidence="2 3">
    <name type="scientific">Sodiomyces alkalinus (strain CBS 110278 / VKM F-3762 / F11)</name>
    <name type="common">Alkaliphilic filamentous fungus</name>
    <dbReference type="NCBI Taxonomy" id="1314773"/>
    <lineage>
        <taxon>Eukaryota</taxon>
        <taxon>Fungi</taxon>
        <taxon>Dikarya</taxon>
        <taxon>Ascomycota</taxon>
        <taxon>Pezizomycotina</taxon>
        <taxon>Sordariomycetes</taxon>
        <taxon>Hypocreomycetidae</taxon>
        <taxon>Glomerellales</taxon>
        <taxon>Plectosphaerellaceae</taxon>
        <taxon>Sodiomyces</taxon>
    </lineage>
</organism>
<proteinExistence type="predicted"/>
<sequence>MSDSEDSGSENPYADLLPPGVGTITASQVRAERDRLAPEIFTKWAVLSDIVQRHEATIQNRWIRKSKPKRRSILLQCFPGMPKDHLPDVAAWKRKPKGTFLNFTNQDAYLMPYLNLEDLSKTEPLLIMLNARGRHRPDEFAHSDVAAYHVGLVTQSIDRPFLNEYVLMFRGRAHPDTYGQVYHWDDHEDAFFWMHEARGLVPGDGLNCLRIQAKLYDFLVRCCLAILHDISPDDMLRPQYPVVDEPPRVSATDSDPEAPTSLAVTKFESTYRPPAHLDLDRLETVVAAQVAKLEDDLWSIREDPEAFAHAILEDKEHRQEMLLDTNGNPHPSLDPLRIHVFWHRVINSALVDRIVSLGVWQVALDKVIQLRQAMDKHKEQVDPAKDLPEELAMAFYHLWAALERMEAGPVSTLKKTFPGSPPMRSHFVRQPPPNPQTPMIQVVSKDMARTPADQELLAIMRMLWDDQERFLLTTPVLLDMLDSLTRKDPSVQALLTSHVRDQLGHFALISECLRQLKLFRPWADTFETKMMEAREQIDKDFVDRTRWMGPISQMSLNNDFAKLGVPADGRFRYPAAKKRTRENVEAMRSAEAALDAFWAGFLASYQRTLNPRLREILVERQPQRTPPWAETQRPPAPPQGRAAGDASSTSSPPSSSPSSLATPFGGLNVNDESESSSNRPAAPRAPKVKIRGVPDATKAGEAAVIPPTVATAPEHAGGETSNSKNNSNAPVLRVDRRSLKAFRALFFSPDAAHQAGETNWADFLYAMTKVGFSAEKMYGSVWQFRPRFTAAVPTGDDAAVGGRPLQVHEPHPSSKIPFWLGRRLGRRLNRISSDKMISRPHRSKLRSGPFWRQMLGVPRVYHDIRSLRSTAIDEKRLSIPTGPDVAVTPMAIYIFAFGTSLAMEPSCLSSSSLKTTIKMKPTMALFAAAAGILSFLPFVTACEERDIMPANIRRDDGEVAKLECHSACGNAIAGASDEADCADSAWRGDFDKCVQCAEKVKIWDHYKPGVAKAAQVCGLKLTEGHKSDHDTTSTTVIVKAHADGRDKENSADALFTSSSGAVLFAMLTAVGLL</sequence>
<evidence type="ECO:0000313" key="2">
    <source>
        <dbReference type="EMBL" id="ROT38017.1"/>
    </source>
</evidence>
<dbReference type="RefSeq" id="XP_028465823.1">
    <property type="nucleotide sequence ID" value="XM_028613522.1"/>
</dbReference>
<feature type="compositionally biased region" description="Low complexity" evidence="1">
    <location>
        <begin position="639"/>
        <end position="659"/>
    </location>
</feature>